<evidence type="ECO:0000313" key="6">
    <source>
        <dbReference type="EMBL" id="ERT68939.1"/>
    </source>
</evidence>
<evidence type="ECO:0000256" key="1">
    <source>
        <dbReference type="ARBA" id="ARBA00010466"/>
    </source>
</evidence>
<comment type="similarity">
    <text evidence="1">Belongs to the SorC transcriptional regulatory family.</text>
</comment>
<dbReference type="InterPro" id="IPR007324">
    <property type="entry name" value="Sugar-bd_dom_put"/>
</dbReference>
<gene>
    <name evidence="6" type="ORF">HMPREF0202_01182</name>
</gene>
<dbReference type="GO" id="GO:0030246">
    <property type="term" value="F:carbohydrate binding"/>
    <property type="evidence" value="ECO:0007669"/>
    <property type="project" value="InterPro"/>
</dbReference>
<evidence type="ECO:0000313" key="7">
    <source>
        <dbReference type="Proteomes" id="UP000017081"/>
    </source>
</evidence>
<dbReference type="EMBL" id="AXZF01000041">
    <property type="protein sequence ID" value="ERT68939.1"/>
    <property type="molecule type" value="Genomic_DNA"/>
</dbReference>
<feature type="domain" description="Sugar-binding" evidence="5">
    <location>
        <begin position="69"/>
        <end position="309"/>
    </location>
</feature>
<dbReference type="Pfam" id="PF04198">
    <property type="entry name" value="Sugar-bind"/>
    <property type="match status" value="1"/>
</dbReference>
<evidence type="ECO:0000256" key="3">
    <source>
        <dbReference type="ARBA" id="ARBA00023125"/>
    </source>
</evidence>
<name>U7VCS5_9FUSO</name>
<dbReference type="eggNOG" id="COG2390">
    <property type="taxonomic scope" value="Bacteria"/>
</dbReference>
<dbReference type="InterPro" id="IPR013324">
    <property type="entry name" value="RNA_pol_sigma_r3/r4-like"/>
</dbReference>
<dbReference type="Gene3D" id="1.10.10.60">
    <property type="entry name" value="Homeodomain-like"/>
    <property type="match status" value="1"/>
</dbReference>
<keyword evidence="3" id="KW-0238">DNA-binding</keyword>
<dbReference type="RefSeq" id="WP_023050721.1">
    <property type="nucleotide sequence ID" value="NZ_CP173065.2"/>
</dbReference>
<dbReference type="AlphaFoldDB" id="U7VCS5"/>
<accession>U7VCS5</accession>
<comment type="caution">
    <text evidence="6">The sequence shown here is derived from an EMBL/GenBank/DDBJ whole genome shotgun (WGS) entry which is preliminary data.</text>
</comment>
<evidence type="ECO:0000256" key="2">
    <source>
        <dbReference type="ARBA" id="ARBA00023015"/>
    </source>
</evidence>
<dbReference type="PANTHER" id="PTHR34294:SF1">
    <property type="entry name" value="TRANSCRIPTIONAL REGULATOR LSRR"/>
    <property type="match status" value="1"/>
</dbReference>
<keyword evidence="7" id="KW-1185">Reference proteome</keyword>
<dbReference type="PANTHER" id="PTHR34294">
    <property type="entry name" value="TRANSCRIPTIONAL REGULATOR-RELATED"/>
    <property type="match status" value="1"/>
</dbReference>
<dbReference type="Gene3D" id="3.40.50.1360">
    <property type="match status" value="1"/>
</dbReference>
<protein>
    <recommendedName>
        <fullName evidence="5">Sugar-binding domain-containing protein</fullName>
    </recommendedName>
</protein>
<organism evidence="6 7">
    <name type="scientific">Cetobacterium somerae ATCC BAA-474</name>
    <dbReference type="NCBI Taxonomy" id="1319815"/>
    <lineage>
        <taxon>Bacteria</taxon>
        <taxon>Fusobacteriati</taxon>
        <taxon>Fusobacteriota</taxon>
        <taxon>Fusobacteriia</taxon>
        <taxon>Fusobacteriales</taxon>
        <taxon>Fusobacteriaceae</taxon>
        <taxon>Cetobacterium</taxon>
    </lineage>
</organism>
<dbReference type="GO" id="GO:0003677">
    <property type="term" value="F:DNA binding"/>
    <property type="evidence" value="ECO:0007669"/>
    <property type="project" value="UniProtKB-KW"/>
</dbReference>
<keyword evidence="2" id="KW-0805">Transcription regulation</keyword>
<proteinExistence type="inferred from homology"/>
<dbReference type="SUPFAM" id="SSF88659">
    <property type="entry name" value="Sigma3 and sigma4 domains of RNA polymerase sigma factors"/>
    <property type="match status" value="1"/>
</dbReference>
<dbReference type="HOGENOM" id="CLU_054506_1_1_0"/>
<dbReference type="SUPFAM" id="SSF100950">
    <property type="entry name" value="NagB/RpiA/CoA transferase-like"/>
    <property type="match status" value="1"/>
</dbReference>
<keyword evidence="4" id="KW-0804">Transcription</keyword>
<evidence type="ECO:0000256" key="4">
    <source>
        <dbReference type="ARBA" id="ARBA00023163"/>
    </source>
</evidence>
<dbReference type="Proteomes" id="UP000017081">
    <property type="component" value="Unassembled WGS sequence"/>
</dbReference>
<reference evidence="6 7" key="1">
    <citation type="submission" date="2013-08" db="EMBL/GenBank/DDBJ databases">
        <authorList>
            <person name="Weinstock G."/>
            <person name="Sodergren E."/>
            <person name="Wylie T."/>
            <person name="Fulton L."/>
            <person name="Fulton R."/>
            <person name="Fronick C."/>
            <person name="O'Laughlin M."/>
            <person name="Godfrey J."/>
            <person name="Miner T."/>
            <person name="Herter B."/>
            <person name="Appelbaum E."/>
            <person name="Cordes M."/>
            <person name="Lek S."/>
            <person name="Wollam A."/>
            <person name="Pepin K.H."/>
            <person name="Palsikar V.B."/>
            <person name="Mitreva M."/>
            <person name="Wilson R.K."/>
        </authorList>
    </citation>
    <scope>NUCLEOTIDE SEQUENCE [LARGE SCALE GENOMIC DNA]</scope>
    <source>
        <strain evidence="6 7">ATCC BAA-474</strain>
    </source>
</reference>
<evidence type="ECO:0000259" key="5">
    <source>
        <dbReference type="Pfam" id="PF04198"/>
    </source>
</evidence>
<dbReference type="STRING" id="1319815.HMPREF0202_01182"/>
<dbReference type="InterPro" id="IPR037171">
    <property type="entry name" value="NagB/RpiA_transferase-like"/>
</dbReference>
<dbReference type="InterPro" id="IPR051054">
    <property type="entry name" value="SorC_transcr_regulators"/>
</dbReference>
<sequence>MSTDNEKIQRLISIAKLYYLENMTQSEIAKIVGVSRPLISKFLTEARELGLVKIEINDILKDNVQESRSEELCKKYNLKDVYIVPSSSNKNLNDQIFMDYSLEYIFNQYKNSQILGIGWGNTIGGILERIDSKDRHIFSGTVVPLIGNAPVSHRNYHTNELIRMLSEKTNLISKYLYLPFLCSSNIEKEMFLKTENLREVSYYWNKIDCSIVQIRNFPSAPDLATEARFGKVLQEEKAVGIFLSYYFDINGNILKGENDFSIQITLESLKSNKKVIGIINKRVHPSAVIGALKTGFFTHIIIDSDVANLI</sequence>